<organism evidence="4 5">
    <name type="scientific">Phascolomyces articulosus</name>
    <dbReference type="NCBI Taxonomy" id="60185"/>
    <lineage>
        <taxon>Eukaryota</taxon>
        <taxon>Fungi</taxon>
        <taxon>Fungi incertae sedis</taxon>
        <taxon>Mucoromycota</taxon>
        <taxon>Mucoromycotina</taxon>
        <taxon>Mucoromycetes</taxon>
        <taxon>Mucorales</taxon>
        <taxon>Lichtheimiaceae</taxon>
        <taxon>Phascolomyces</taxon>
    </lineage>
</organism>
<dbReference type="PROSITE" id="PS50084">
    <property type="entry name" value="KH_TYPE_1"/>
    <property type="match status" value="2"/>
</dbReference>
<evidence type="ECO:0000313" key="5">
    <source>
        <dbReference type="Proteomes" id="UP001209540"/>
    </source>
</evidence>
<reference evidence="4" key="1">
    <citation type="journal article" date="2022" name="IScience">
        <title>Evolution of zygomycete secretomes and the origins of terrestrial fungal ecologies.</title>
        <authorList>
            <person name="Chang Y."/>
            <person name="Wang Y."/>
            <person name="Mondo S."/>
            <person name="Ahrendt S."/>
            <person name="Andreopoulos W."/>
            <person name="Barry K."/>
            <person name="Beard J."/>
            <person name="Benny G.L."/>
            <person name="Blankenship S."/>
            <person name="Bonito G."/>
            <person name="Cuomo C."/>
            <person name="Desiro A."/>
            <person name="Gervers K.A."/>
            <person name="Hundley H."/>
            <person name="Kuo A."/>
            <person name="LaButti K."/>
            <person name="Lang B.F."/>
            <person name="Lipzen A."/>
            <person name="O'Donnell K."/>
            <person name="Pangilinan J."/>
            <person name="Reynolds N."/>
            <person name="Sandor L."/>
            <person name="Smith M.E."/>
            <person name="Tsang A."/>
            <person name="Grigoriev I.V."/>
            <person name="Stajich J.E."/>
            <person name="Spatafora J.W."/>
        </authorList>
    </citation>
    <scope>NUCLEOTIDE SEQUENCE</scope>
    <source>
        <strain evidence="4">RSA 2281</strain>
    </source>
</reference>
<dbReference type="Pfam" id="PF24563">
    <property type="entry name" value="KH_Mug60-KHD4"/>
    <property type="match status" value="1"/>
</dbReference>
<feature type="domain" description="K Homology" evidence="3">
    <location>
        <begin position="549"/>
        <end position="616"/>
    </location>
</feature>
<reference evidence="4" key="2">
    <citation type="submission" date="2023-02" db="EMBL/GenBank/DDBJ databases">
        <authorList>
            <consortium name="DOE Joint Genome Institute"/>
            <person name="Mondo S.J."/>
            <person name="Chang Y."/>
            <person name="Wang Y."/>
            <person name="Ahrendt S."/>
            <person name="Andreopoulos W."/>
            <person name="Barry K."/>
            <person name="Beard J."/>
            <person name="Benny G.L."/>
            <person name="Blankenship S."/>
            <person name="Bonito G."/>
            <person name="Cuomo C."/>
            <person name="Desiro A."/>
            <person name="Gervers K.A."/>
            <person name="Hundley H."/>
            <person name="Kuo A."/>
            <person name="LaButti K."/>
            <person name="Lang B.F."/>
            <person name="Lipzen A."/>
            <person name="O'Donnell K."/>
            <person name="Pangilinan J."/>
            <person name="Reynolds N."/>
            <person name="Sandor L."/>
            <person name="Smith M.W."/>
            <person name="Tsang A."/>
            <person name="Grigoriev I.V."/>
            <person name="Stajich J.E."/>
            <person name="Spatafora J.W."/>
        </authorList>
    </citation>
    <scope>NUCLEOTIDE SEQUENCE</scope>
    <source>
        <strain evidence="4">RSA 2281</strain>
    </source>
</reference>
<evidence type="ECO:0000259" key="3">
    <source>
        <dbReference type="SMART" id="SM00322"/>
    </source>
</evidence>
<feature type="region of interest" description="Disordered" evidence="2">
    <location>
        <begin position="766"/>
        <end position="807"/>
    </location>
</feature>
<evidence type="ECO:0000313" key="4">
    <source>
        <dbReference type="EMBL" id="KAI9279008.1"/>
    </source>
</evidence>
<dbReference type="Gene3D" id="3.30.1370.10">
    <property type="entry name" value="K Homology domain, type 1"/>
    <property type="match status" value="2"/>
</dbReference>
<feature type="domain" description="K Homology" evidence="3">
    <location>
        <begin position="463"/>
        <end position="543"/>
    </location>
</feature>
<dbReference type="CDD" id="cd22453">
    <property type="entry name" value="KH-I_MUG60_like"/>
    <property type="match status" value="1"/>
</dbReference>
<comment type="caution">
    <text evidence="4">The sequence shown here is derived from an EMBL/GenBank/DDBJ whole genome shotgun (WGS) entry which is preliminary data.</text>
</comment>
<keyword evidence="1" id="KW-0694">RNA-binding</keyword>
<dbReference type="InterPro" id="IPR004088">
    <property type="entry name" value="KH_dom_type_1"/>
</dbReference>
<feature type="compositionally biased region" description="Pro residues" evidence="2">
    <location>
        <begin position="793"/>
        <end position="805"/>
    </location>
</feature>
<dbReference type="GO" id="GO:0003723">
    <property type="term" value="F:RNA binding"/>
    <property type="evidence" value="ECO:0007669"/>
    <property type="project" value="UniProtKB-UniRule"/>
</dbReference>
<dbReference type="CDD" id="cd00105">
    <property type="entry name" value="KH-I"/>
    <property type="match status" value="1"/>
</dbReference>
<dbReference type="SUPFAM" id="SSF54791">
    <property type="entry name" value="Eukaryotic type KH-domain (KH-domain type I)"/>
    <property type="match status" value="2"/>
</dbReference>
<dbReference type="AlphaFoldDB" id="A0AAD5KCY4"/>
<dbReference type="InterPro" id="IPR004087">
    <property type="entry name" value="KH_dom"/>
</dbReference>
<proteinExistence type="predicted"/>
<evidence type="ECO:0000256" key="1">
    <source>
        <dbReference type="PROSITE-ProRule" id="PRU00117"/>
    </source>
</evidence>
<evidence type="ECO:0000256" key="2">
    <source>
        <dbReference type="SAM" id="MobiDB-lite"/>
    </source>
</evidence>
<dbReference type="InterPro" id="IPR036612">
    <property type="entry name" value="KH_dom_type_1_sf"/>
</dbReference>
<sequence>MAAYMAYSLCLVVPEGQTSVTDPTLIASLRDRFMSRHAHLYDAQFTNTGLAHIPNKRFLNVVVSGSPTAVLAARSELLRQSPVESKLTITSIDPECIHNNNNKKLLIQGLNEIANETNCKIVIHNTSETDIHIYGAFDATEIARVRSLVLMDQMMGLSTDALDIPYYLHNLIAGRKHNYLQSIMEETATNIYLQSAFTKIGSTQHMATPVGERSGTIHLTGELNGIARAKEMINKLMIRKNKSMYHKQSTMHPRKLDWILLHQQEELRKILGDNGSFVAFPALGSGSNTLTVYAENRINAERTLRSLNHLAYKIYEVSFNVKSKGDGTPNSDDFIQLSSSPEALAQLVGKISQASGAELSYRNDTGRFEAFGTEQTVQNAYRILSSIPVLKVHHSLSIFAVELAADQREFLSGKKNGKVNKIMKTCGVRIKFLAFNEYNFVITIESDDTEKALEGLAMLQDELPAETSFFVPEIYHRRIIGVAGKNIQRVMKRFGVYVKFSGAEEFTSLGGYFENEHNVVARTPTKNRANLDHLKAAVMEFVTFQKDRDFITNTIRIPSYLHRTISTHHGSEIRETGRLHNTRVWWPERMGTDNVTVVGPASHIATTLQLVHAMILRETHWAIPSTETSRDVFITKAALIKQLADRIKIETEVQVLIPHVANPMDHHHRQQQQHEEEIMSTKNNNVHWMYHHHNMHILRLRYQQSHEQNLAPAKEMLLNFFKEQGVPVETTTTTSALSKLEDLSPSLISPSSGDSCLNIDQEALASIPSPTPLTGDDMKKQQQQQRDYSMFDAPPPPPPTQPPTSFPAFDGSAWGVFPEGKRSHVVEPPSSLKDDPLRAIFENMPSSPLHAITRENRNNNNGTIHPLDRSISENPVRRQSSAAVISSSMTGKNIWASPRLQASISYSPRSHQGPKYTTLGAHIRDIGADTRSYMAPPRPYTSFSATTLSGQNHRSSGYHQSMPDILFGRELFSNPYLTNLPTPPHSTGDTMFKGPPVSTSSWSHQLPTPPHSSTLSYAHTATTATTTPSATTTTHPLHYGRIEKTTNTVLSSTSSSSIDTKKSAIPNPSESFPFPCTETLNSSQRHQLGNRSPGFNI</sequence>
<dbReference type="Proteomes" id="UP001209540">
    <property type="component" value="Unassembled WGS sequence"/>
</dbReference>
<feature type="region of interest" description="Disordered" evidence="2">
    <location>
        <begin position="851"/>
        <end position="876"/>
    </location>
</feature>
<dbReference type="EMBL" id="JAIXMP010000001">
    <property type="protein sequence ID" value="KAI9279008.1"/>
    <property type="molecule type" value="Genomic_DNA"/>
</dbReference>
<keyword evidence="5" id="KW-1185">Reference proteome</keyword>
<dbReference type="Pfam" id="PF00013">
    <property type="entry name" value="KH_1"/>
    <property type="match status" value="1"/>
</dbReference>
<name>A0AAD5KCY4_9FUNG</name>
<feature type="region of interest" description="Disordered" evidence="2">
    <location>
        <begin position="1050"/>
        <end position="1073"/>
    </location>
</feature>
<dbReference type="InterPro" id="IPR056553">
    <property type="entry name" value="KH_Mug60-KHD4"/>
</dbReference>
<gene>
    <name evidence="4" type="ORF">BDA99DRAFT_493747</name>
</gene>
<dbReference type="SMART" id="SM00322">
    <property type="entry name" value="KH"/>
    <property type="match status" value="4"/>
</dbReference>
<protein>
    <recommendedName>
        <fullName evidence="3">K Homology domain-containing protein</fullName>
    </recommendedName>
</protein>
<feature type="domain" description="K Homology" evidence="3">
    <location>
        <begin position="395"/>
        <end position="461"/>
    </location>
</feature>
<accession>A0AAD5KCY4</accession>
<feature type="domain" description="K Homology" evidence="3">
    <location>
        <begin position="156"/>
        <end position="238"/>
    </location>
</feature>